<keyword evidence="7" id="KW-0325">Glycoprotein</keyword>
<feature type="domain" description="GH16" evidence="11">
    <location>
        <begin position="213"/>
        <end position="557"/>
    </location>
</feature>
<evidence type="ECO:0000313" key="12">
    <source>
        <dbReference type="EMBL" id="KZT64609.1"/>
    </source>
</evidence>
<dbReference type="PANTHER" id="PTHR31361:SF1">
    <property type="entry name" value="BETA-GLUCAN SYNTHESIS-ASSOCIATED PROTEIN KRE6-RELATED"/>
    <property type="match status" value="1"/>
</dbReference>
<evidence type="ECO:0000256" key="4">
    <source>
        <dbReference type="ARBA" id="ARBA00022968"/>
    </source>
</evidence>
<dbReference type="STRING" id="1314783.A0A165LMF0"/>
<keyword evidence="4" id="KW-0735">Signal-anchor</keyword>
<organism evidence="12 13">
    <name type="scientific">Daedalea quercina L-15889</name>
    <dbReference type="NCBI Taxonomy" id="1314783"/>
    <lineage>
        <taxon>Eukaryota</taxon>
        <taxon>Fungi</taxon>
        <taxon>Dikarya</taxon>
        <taxon>Basidiomycota</taxon>
        <taxon>Agaricomycotina</taxon>
        <taxon>Agaricomycetes</taxon>
        <taxon>Polyporales</taxon>
        <taxon>Fomitopsis</taxon>
    </lineage>
</organism>
<dbReference type="GO" id="GO:0005886">
    <property type="term" value="C:plasma membrane"/>
    <property type="evidence" value="ECO:0007669"/>
    <property type="project" value="TreeGrafter"/>
</dbReference>
<evidence type="ECO:0000256" key="2">
    <source>
        <dbReference type="ARBA" id="ARBA00010962"/>
    </source>
</evidence>
<feature type="region of interest" description="Disordered" evidence="9">
    <location>
        <begin position="1"/>
        <end position="52"/>
    </location>
</feature>
<dbReference type="EMBL" id="KV429123">
    <property type="protein sequence ID" value="KZT64609.1"/>
    <property type="molecule type" value="Genomic_DNA"/>
</dbReference>
<evidence type="ECO:0000313" key="13">
    <source>
        <dbReference type="Proteomes" id="UP000076727"/>
    </source>
</evidence>
<keyword evidence="12" id="KW-0378">Hydrolase</keyword>
<proteinExistence type="inferred from homology"/>
<dbReference type="Gene3D" id="2.60.120.200">
    <property type="match status" value="1"/>
</dbReference>
<reference evidence="12 13" key="1">
    <citation type="journal article" date="2016" name="Mol. Biol. Evol.">
        <title>Comparative Genomics of Early-Diverging Mushroom-Forming Fungi Provides Insights into the Origins of Lignocellulose Decay Capabilities.</title>
        <authorList>
            <person name="Nagy L.G."/>
            <person name="Riley R."/>
            <person name="Tritt A."/>
            <person name="Adam C."/>
            <person name="Daum C."/>
            <person name="Floudas D."/>
            <person name="Sun H."/>
            <person name="Yadav J.S."/>
            <person name="Pangilinan J."/>
            <person name="Larsson K.H."/>
            <person name="Matsuura K."/>
            <person name="Barry K."/>
            <person name="Labutti K."/>
            <person name="Kuo R."/>
            <person name="Ohm R.A."/>
            <person name="Bhattacharya S.S."/>
            <person name="Shirouzu T."/>
            <person name="Yoshinaga Y."/>
            <person name="Martin F.M."/>
            <person name="Grigoriev I.V."/>
            <person name="Hibbett D.S."/>
        </authorList>
    </citation>
    <scope>NUCLEOTIDE SEQUENCE [LARGE SCALE GENOMIC DNA]</scope>
    <source>
        <strain evidence="12 13">L-15889</strain>
    </source>
</reference>
<keyword evidence="8" id="KW-0961">Cell wall biogenesis/degradation</keyword>
<dbReference type="InterPro" id="IPR013320">
    <property type="entry name" value="ConA-like_dom_sf"/>
</dbReference>
<evidence type="ECO:0000256" key="7">
    <source>
        <dbReference type="ARBA" id="ARBA00023180"/>
    </source>
</evidence>
<dbReference type="Proteomes" id="UP000076727">
    <property type="component" value="Unassembled WGS sequence"/>
</dbReference>
<dbReference type="FunFam" id="2.60.120.200:FF:000135">
    <property type="entry name" value="Related to KRE6-glucan synthase subunit"/>
    <property type="match status" value="1"/>
</dbReference>
<gene>
    <name evidence="12" type="ORF">DAEQUDRAFT_601217</name>
</gene>
<evidence type="ECO:0000256" key="6">
    <source>
        <dbReference type="ARBA" id="ARBA00023136"/>
    </source>
</evidence>
<dbReference type="PANTHER" id="PTHR31361">
    <property type="entry name" value="BETA-GLUCAN SYNTHESIS-ASSOCIATED PROTEIN KRE6-RELATED"/>
    <property type="match status" value="1"/>
</dbReference>
<dbReference type="GO" id="GO:0005789">
    <property type="term" value="C:endoplasmic reticulum membrane"/>
    <property type="evidence" value="ECO:0007669"/>
    <property type="project" value="TreeGrafter"/>
</dbReference>
<dbReference type="GO" id="GO:0031505">
    <property type="term" value="P:fungal-type cell wall organization"/>
    <property type="evidence" value="ECO:0007669"/>
    <property type="project" value="TreeGrafter"/>
</dbReference>
<accession>A0A165LMF0</accession>
<name>A0A165LMF0_9APHY</name>
<protein>
    <submittedName>
        <fullName evidence="12">Glycoside hydrolase family 16 protein</fullName>
    </submittedName>
</protein>
<keyword evidence="5 10" id="KW-1133">Transmembrane helix</keyword>
<evidence type="ECO:0000256" key="3">
    <source>
        <dbReference type="ARBA" id="ARBA00022692"/>
    </source>
</evidence>
<evidence type="ECO:0000256" key="8">
    <source>
        <dbReference type="ARBA" id="ARBA00023316"/>
    </source>
</evidence>
<evidence type="ECO:0000259" key="11">
    <source>
        <dbReference type="PROSITE" id="PS51762"/>
    </source>
</evidence>
<evidence type="ECO:0000256" key="1">
    <source>
        <dbReference type="ARBA" id="ARBA00004606"/>
    </source>
</evidence>
<keyword evidence="6 10" id="KW-0472">Membrane</keyword>
<dbReference type="GO" id="GO:0006078">
    <property type="term" value="P:(1-&gt;6)-beta-D-glucan biosynthetic process"/>
    <property type="evidence" value="ECO:0007669"/>
    <property type="project" value="TreeGrafter"/>
</dbReference>
<dbReference type="SUPFAM" id="SSF49899">
    <property type="entry name" value="Concanavalin A-like lectins/glucanases"/>
    <property type="match status" value="1"/>
</dbReference>
<evidence type="ECO:0000256" key="10">
    <source>
        <dbReference type="SAM" id="Phobius"/>
    </source>
</evidence>
<dbReference type="InterPro" id="IPR005629">
    <property type="entry name" value="Skn1/Kre6/Sbg1"/>
</dbReference>
<sequence length="606" mass="66825">MAAPQRRQPQQYYAVPQSPQNGSRYHSQAPTQSQSYSMPQPSTSGRNDTAHGVATGAIGGGYGPYSYNPNVAANGRYTSSRFSAAPSEVSIGTTGEKTSSATPMVGTATVQQYPYLWDTKDPELDDALHNPDPVRDAALERTCNPFSSRGWINISALIILVAALLTLFAGYPIIHYFTTEKPQKIGYNLGGINGSGQVPSLAIPSLIDDDTPEDARTFTSPDGTKYDLVFSDEFETPGRTFWPGDDAFWEAVDMNYWPTGDLEWYTPTQATTEDGKLVITMEEVENHNLNFRSAMLQTWNKFCFTTGYLEVKVSLPGSVDAPGFWPAVWTMGNLGHAGYGATTQGTWPYTYDSCDLGTFPNQTYQNGTPSVSEGLSYQPGQKLSACTCSGEDHPGPSTSVGRGVPEIDVFEAQVAAGWKGQVSQSMQVAPYNANYQFDESSNVTTIFDSSLTSFNTYLGAQYQQAVSGLTFINSSVYNNTEYNTYGFEWYSNPSDRDEGFVTWYSNEISNRLIPEEPMSIIINFGMSPGFQEQDWMHLQFPAKMYIDYVRVYQRPGTSDGTTCDPPNYPTADYINKHASAYTNPNYTTWAEAGYTWPKNSLYDGCS</sequence>
<feature type="compositionally biased region" description="Polar residues" evidence="9">
    <location>
        <begin position="7"/>
        <end position="47"/>
    </location>
</feature>
<dbReference type="InterPro" id="IPR000757">
    <property type="entry name" value="Beta-glucanase-like"/>
</dbReference>
<dbReference type="PROSITE" id="PS51762">
    <property type="entry name" value="GH16_2"/>
    <property type="match status" value="1"/>
</dbReference>
<keyword evidence="13" id="KW-1185">Reference proteome</keyword>
<feature type="transmembrane region" description="Helical" evidence="10">
    <location>
        <begin position="151"/>
        <end position="174"/>
    </location>
</feature>
<evidence type="ECO:0000256" key="5">
    <source>
        <dbReference type="ARBA" id="ARBA00022989"/>
    </source>
</evidence>
<dbReference type="OrthoDB" id="412647at2759"/>
<keyword evidence="3 10" id="KW-0812">Transmembrane</keyword>
<dbReference type="Pfam" id="PF03935">
    <property type="entry name" value="SKN1_KRE6_Sbg1"/>
    <property type="match status" value="1"/>
</dbReference>
<dbReference type="AlphaFoldDB" id="A0A165LMF0"/>
<dbReference type="GO" id="GO:0015926">
    <property type="term" value="F:glucosidase activity"/>
    <property type="evidence" value="ECO:0007669"/>
    <property type="project" value="TreeGrafter"/>
</dbReference>
<comment type="similarity">
    <text evidence="2">Belongs to the SKN1/KRE6 family.</text>
</comment>
<evidence type="ECO:0000256" key="9">
    <source>
        <dbReference type="SAM" id="MobiDB-lite"/>
    </source>
</evidence>
<comment type="subcellular location">
    <subcellularLocation>
        <location evidence="1">Membrane</location>
        <topology evidence="1">Single-pass type II membrane protein</topology>
    </subcellularLocation>
</comment>